<evidence type="ECO:0000313" key="2">
    <source>
        <dbReference type="EMBL" id="KAK8883773.1"/>
    </source>
</evidence>
<sequence>MSRRSRNVQRVLKHRAEEDATIENYWETREKKLEAQMQKAETSIFKNCVFYILGYVGRGEGSRYRLSKIIEQNGGRNEIMVTSRTTHIISRSICHSKRHNLDKSIERRHVVIVGPEYIFECIKQGKLIEPTPFITVKQKATLVTKYFEIENKEDKSNE</sequence>
<reference evidence="2 3" key="1">
    <citation type="submission" date="2024-04" db="EMBL/GenBank/DDBJ databases">
        <title>Tritrichomonas musculus Genome.</title>
        <authorList>
            <person name="Alves-Ferreira E."/>
            <person name="Grigg M."/>
            <person name="Lorenzi H."/>
            <person name="Galac M."/>
        </authorList>
    </citation>
    <scope>NUCLEOTIDE SEQUENCE [LARGE SCALE GENOMIC DNA]</scope>
    <source>
        <strain evidence="2 3">EAF2021</strain>
    </source>
</reference>
<feature type="domain" description="BRCT" evidence="1">
    <location>
        <begin position="40"/>
        <end position="135"/>
    </location>
</feature>
<dbReference type="PANTHER" id="PTHR45990">
    <property type="entry name" value="DNA REPAIR PROTEIN REV1"/>
    <property type="match status" value="1"/>
</dbReference>
<organism evidence="2 3">
    <name type="scientific">Tritrichomonas musculus</name>
    <dbReference type="NCBI Taxonomy" id="1915356"/>
    <lineage>
        <taxon>Eukaryota</taxon>
        <taxon>Metamonada</taxon>
        <taxon>Parabasalia</taxon>
        <taxon>Tritrichomonadida</taxon>
        <taxon>Tritrichomonadidae</taxon>
        <taxon>Tritrichomonas</taxon>
    </lineage>
</organism>
<dbReference type="Pfam" id="PF16589">
    <property type="entry name" value="BRCT_2"/>
    <property type="match status" value="1"/>
</dbReference>
<proteinExistence type="predicted"/>
<dbReference type="PROSITE" id="PS50172">
    <property type="entry name" value="BRCT"/>
    <property type="match status" value="1"/>
</dbReference>
<evidence type="ECO:0000259" key="1">
    <source>
        <dbReference type="PROSITE" id="PS50172"/>
    </source>
</evidence>
<evidence type="ECO:0000313" key="3">
    <source>
        <dbReference type="Proteomes" id="UP001470230"/>
    </source>
</evidence>
<protein>
    <recommendedName>
        <fullName evidence="1">BRCT domain-containing protein</fullName>
    </recommendedName>
</protein>
<dbReference type="PANTHER" id="PTHR45990:SF1">
    <property type="entry name" value="DNA REPAIR PROTEIN REV1"/>
    <property type="match status" value="1"/>
</dbReference>
<dbReference type="InterPro" id="IPR001357">
    <property type="entry name" value="BRCT_dom"/>
</dbReference>
<keyword evidence="3" id="KW-1185">Reference proteome</keyword>
<dbReference type="SMART" id="SM00292">
    <property type="entry name" value="BRCT"/>
    <property type="match status" value="1"/>
</dbReference>
<dbReference type="EMBL" id="JAPFFF010000008">
    <property type="protein sequence ID" value="KAK8883773.1"/>
    <property type="molecule type" value="Genomic_DNA"/>
</dbReference>
<dbReference type="SUPFAM" id="SSF52113">
    <property type="entry name" value="BRCT domain"/>
    <property type="match status" value="1"/>
</dbReference>
<name>A0ABR2JZ38_9EUKA</name>
<comment type="caution">
    <text evidence="2">The sequence shown here is derived from an EMBL/GenBank/DDBJ whole genome shotgun (WGS) entry which is preliminary data.</text>
</comment>
<dbReference type="InterPro" id="IPR036420">
    <property type="entry name" value="BRCT_dom_sf"/>
</dbReference>
<accession>A0ABR2JZ38</accession>
<dbReference type="Proteomes" id="UP001470230">
    <property type="component" value="Unassembled WGS sequence"/>
</dbReference>
<gene>
    <name evidence="2" type="ORF">M9Y10_042872</name>
</gene>
<dbReference type="Gene3D" id="3.40.50.10190">
    <property type="entry name" value="BRCT domain"/>
    <property type="match status" value="1"/>
</dbReference>